<keyword evidence="5" id="KW-0378">Hydrolase</keyword>
<comment type="catalytic activity">
    <reaction evidence="9">
        <text>S-methyl-5'-thioadenosine + phosphate = 5-(methylsulfanyl)-alpha-D-ribose 1-phosphate + adenine</text>
        <dbReference type="Rhea" id="RHEA:11852"/>
        <dbReference type="ChEBI" id="CHEBI:16708"/>
        <dbReference type="ChEBI" id="CHEBI:17509"/>
        <dbReference type="ChEBI" id="CHEBI:43474"/>
        <dbReference type="ChEBI" id="CHEBI:58533"/>
        <dbReference type="EC" id="2.4.2.28"/>
    </reaction>
    <physiologicalReaction direction="left-to-right" evidence="9">
        <dbReference type="Rhea" id="RHEA:11853"/>
    </physiologicalReaction>
</comment>
<protein>
    <recommendedName>
        <fullName evidence="10">Purine nucleoside phosphorylase</fullName>
    </recommendedName>
</protein>
<evidence type="ECO:0000256" key="7">
    <source>
        <dbReference type="ARBA" id="ARBA00047989"/>
    </source>
</evidence>
<dbReference type="Pfam" id="PF02578">
    <property type="entry name" value="Cu-oxidase_4"/>
    <property type="match status" value="1"/>
</dbReference>
<evidence type="ECO:0000256" key="8">
    <source>
        <dbReference type="ARBA" id="ARBA00048968"/>
    </source>
</evidence>
<comment type="similarity">
    <text evidence="2 10">Belongs to the purine nucleoside phosphorylase YfiH/LACC1 family.</text>
</comment>
<keyword evidence="4" id="KW-0479">Metal-binding</keyword>
<evidence type="ECO:0000256" key="2">
    <source>
        <dbReference type="ARBA" id="ARBA00007353"/>
    </source>
</evidence>
<evidence type="ECO:0000256" key="3">
    <source>
        <dbReference type="ARBA" id="ARBA00022679"/>
    </source>
</evidence>
<evidence type="ECO:0000313" key="11">
    <source>
        <dbReference type="EMBL" id="CVK16719.1"/>
    </source>
</evidence>
<dbReference type="STRING" id="1586267.GCA_001418685_01582"/>
<dbReference type="OrthoDB" id="4279at2"/>
<dbReference type="PANTHER" id="PTHR30616:SF2">
    <property type="entry name" value="PURINE NUCLEOSIDE PHOSPHORYLASE LACC1"/>
    <property type="match status" value="1"/>
</dbReference>
<dbReference type="EMBL" id="FCOR01000010">
    <property type="protein sequence ID" value="CVK16719.1"/>
    <property type="molecule type" value="Genomic_DNA"/>
</dbReference>
<sequence length="262" mass="29612">MNFIRFDNLSVYSELQHFTTTIDGGVSVGNYTSFNLGTSSGDELQNVIENRKRFCKAIEISPNRLFIPFQTHSNHVVAIDRDFLHLPTEKQQKLLQNTDALLTHEKGIAIGITTADCVPILIYDPKKQVLAAIHAGWRGTVNKIVLKTIFKMIQEFNSKPEDLLAGIGPSICQECFEVGEEVIEAFKEEEFPIEKIMIQNKQTLKYHIDLWKANKILLIQEGISTRNIEISGLCTVTHPNLFFSARRQTIHSGRMITGGILK</sequence>
<dbReference type="RefSeq" id="WP_055425908.1">
    <property type="nucleotide sequence ID" value="NZ_FCOR01000010.1"/>
</dbReference>
<gene>
    <name evidence="11" type="ORF">Ga0061079_1102</name>
</gene>
<dbReference type="SUPFAM" id="SSF64438">
    <property type="entry name" value="CNF1/YfiH-like putative cysteine hydrolases"/>
    <property type="match status" value="1"/>
</dbReference>
<evidence type="ECO:0000313" key="12">
    <source>
        <dbReference type="Proteomes" id="UP000182761"/>
    </source>
</evidence>
<comment type="catalytic activity">
    <reaction evidence="7">
        <text>adenosine + H2O + H(+) = inosine + NH4(+)</text>
        <dbReference type="Rhea" id="RHEA:24408"/>
        <dbReference type="ChEBI" id="CHEBI:15377"/>
        <dbReference type="ChEBI" id="CHEBI:15378"/>
        <dbReference type="ChEBI" id="CHEBI:16335"/>
        <dbReference type="ChEBI" id="CHEBI:17596"/>
        <dbReference type="ChEBI" id="CHEBI:28938"/>
        <dbReference type="EC" id="3.5.4.4"/>
    </reaction>
    <physiologicalReaction direction="left-to-right" evidence="7">
        <dbReference type="Rhea" id="RHEA:24409"/>
    </physiologicalReaction>
</comment>
<evidence type="ECO:0000256" key="6">
    <source>
        <dbReference type="ARBA" id="ARBA00022833"/>
    </source>
</evidence>
<dbReference type="InterPro" id="IPR003730">
    <property type="entry name" value="Cu_polyphenol_OxRdtase"/>
</dbReference>
<name>A0A0X3ANJ8_9FLAO</name>
<evidence type="ECO:0000256" key="4">
    <source>
        <dbReference type="ARBA" id="ARBA00022723"/>
    </source>
</evidence>
<dbReference type="Proteomes" id="UP000182761">
    <property type="component" value="Unassembled WGS sequence"/>
</dbReference>
<comment type="catalytic activity">
    <reaction evidence="8">
        <text>adenosine + phosphate = alpha-D-ribose 1-phosphate + adenine</text>
        <dbReference type="Rhea" id="RHEA:27642"/>
        <dbReference type="ChEBI" id="CHEBI:16335"/>
        <dbReference type="ChEBI" id="CHEBI:16708"/>
        <dbReference type="ChEBI" id="CHEBI:43474"/>
        <dbReference type="ChEBI" id="CHEBI:57720"/>
        <dbReference type="EC" id="2.4.2.1"/>
    </reaction>
    <physiologicalReaction direction="left-to-right" evidence="8">
        <dbReference type="Rhea" id="RHEA:27643"/>
    </physiologicalReaction>
</comment>
<evidence type="ECO:0000256" key="1">
    <source>
        <dbReference type="ARBA" id="ARBA00000553"/>
    </source>
</evidence>
<evidence type="ECO:0000256" key="9">
    <source>
        <dbReference type="ARBA" id="ARBA00049893"/>
    </source>
</evidence>
<dbReference type="InterPro" id="IPR011324">
    <property type="entry name" value="Cytotoxic_necrot_fac-like_cat"/>
</dbReference>
<dbReference type="Gene3D" id="3.60.140.10">
    <property type="entry name" value="CNF1/YfiH-like putative cysteine hydrolases"/>
    <property type="match status" value="1"/>
</dbReference>
<dbReference type="InterPro" id="IPR038371">
    <property type="entry name" value="Cu_polyphenol_OxRdtase_sf"/>
</dbReference>
<accession>A0A0X3ANJ8</accession>
<dbReference type="NCBIfam" id="TIGR00726">
    <property type="entry name" value="peptidoglycan editing factor PgeF"/>
    <property type="match status" value="1"/>
</dbReference>
<evidence type="ECO:0000256" key="5">
    <source>
        <dbReference type="ARBA" id="ARBA00022801"/>
    </source>
</evidence>
<reference evidence="11 12" key="1">
    <citation type="submission" date="2016-01" db="EMBL/GenBank/DDBJ databases">
        <authorList>
            <person name="McClelland M."/>
            <person name="Jain A."/>
            <person name="Saraogi P."/>
            <person name="Mendelson R."/>
            <person name="Westerman R."/>
            <person name="SanMiguel P."/>
            <person name="Csonka L."/>
        </authorList>
    </citation>
    <scope>NUCLEOTIDE SEQUENCE [LARGE SCALE GENOMIC DNA]</scope>
    <source>
        <strain evidence="11 12">R-53146</strain>
    </source>
</reference>
<keyword evidence="6" id="KW-0862">Zinc</keyword>
<keyword evidence="12" id="KW-1185">Reference proteome</keyword>
<organism evidence="11 12">
    <name type="scientific">Apibacter mensalis</name>
    <dbReference type="NCBI Taxonomy" id="1586267"/>
    <lineage>
        <taxon>Bacteria</taxon>
        <taxon>Pseudomonadati</taxon>
        <taxon>Bacteroidota</taxon>
        <taxon>Flavobacteriia</taxon>
        <taxon>Flavobacteriales</taxon>
        <taxon>Weeksellaceae</taxon>
        <taxon>Apibacter</taxon>
    </lineage>
</organism>
<dbReference type="AlphaFoldDB" id="A0A0X3ANJ8"/>
<dbReference type="GO" id="GO:0017061">
    <property type="term" value="F:S-methyl-5-thioadenosine phosphorylase activity"/>
    <property type="evidence" value="ECO:0007669"/>
    <property type="project" value="UniProtKB-EC"/>
</dbReference>
<comment type="catalytic activity">
    <reaction evidence="1">
        <text>inosine + phosphate = alpha-D-ribose 1-phosphate + hypoxanthine</text>
        <dbReference type="Rhea" id="RHEA:27646"/>
        <dbReference type="ChEBI" id="CHEBI:17368"/>
        <dbReference type="ChEBI" id="CHEBI:17596"/>
        <dbReference type="ChEBI" id="CHEBI:43474"/>
        <dbReference type="ChEBI" id="CHEBI:57720"/>
        <dbReference type="EC" id="2.4.2.1"/>
    </reaction>
    <physiologicalReaction direction="left-to-right" evidence="1">
        <dbReference type="Rhea" id="RHEA:27647"/>
    </physiologicalReaction>
</comment>
<dbReference type="PANTHER" id="PTHR30616">
    <property type="entry name" value="UNCHARACTERIZED PROTEIN YFIH"/>
    <property type="match status" value="1"/>
</dbReference>
<keyword evidence="3" id="KW-0808">Transferase</keyword>
<dbReference type="GO" id="GO:0005507">
    <property type="term" value="F:copper ion binding"/>
    <property type="evidence" value="ECO:0007669"/>
    <property type="project" value="TreeGrafter"/>
</dbReference>
<dbReference type="CDD" id="cd16833">
    <property type="entry name" value="YfiH"/>
    <property type="match status" value="1"/>
</dbReference>
<dbReference type="GO" id="GO:0016787">
    <property type="term" value="F:hydrolase activity"/>
    <property type="evidence" value="ECO:0007669"/>
    <property type="project" value="UniProtKB-KW"/>
</dbReference>
<evidence type="ECO:0000256" key="10">
    <source>
        <dbReference type="RuleBase" id="RU361274"/>
    </source>
</evidence>
<proteinExistence type="inferred from homology"/>